<accession>A0A420H942</accession>
<dbReference type="GO" id="GO:0003690">
    <property type="term" value="F:double-stranded DNA binding"/>
    <property type="evidence" value="ECO:0007669"/>
    <property type="project" value="TreeGrafter"/>
</dbReference>
<dbReference type="Pfam" id="PF13671">
    <property type="entry name" value="AAA_33"/>
    <property type="match status" value="1"/>
</dbReference>
<dbReference type="Proteomes" id="UP000286134">
    <property type="component" value="Unassembled WGS sequence"/>
</dbReference>
<dbReference type="EMBL" id="MCFK01010072">
    <property type="protein sequence ID" value="RKF53945.1"/>
    <property type="molecule type" value="Genomic_DNA"/>
</dbReference>
<sequence length="112" mass="13029">MRTTLKNISDNTNADIEVRSKWVELSNKHNVPIRCVHLITPTEICIHNDIVRALNDNMNPEKRTILPGIAFNGYKKKFQPPKLDEGFQDIIEVPFKFHGSTAEYSLWSRHWV</sequence>
<dbReference type="PANTHER" id="PTHR12083">
    <property type="entry name" value="BIFUNCTIONAL POLYNUCLEOTIDE PHOSPHATASE/KINASE"/>
    <property type="match status" value="1"/>
</dbReference>
<protein>
    <submittedName>
        <fullName evidence="1">Bifunctional polynucleotide phosphatase/kinase</fullName>
    </submittedName>
</protein>
<dbReference type="OrthoDB" id="19045at2759"/>
<dbReference type="STRING" id="212602.A0A420H942"/>
<evidence type="ECO:0000313" key="1">
    <source>
        <dbReference type="EMBL" id="RKF53945.1"/>
    </source>
</evidence>
<dbReference type="GO" id="GO:0046404">
    <property type="term" value="F:ATP-dependent polydeoxyribonucleotide 5'-hydroxyl-kinase activity"/>
    <property type="evidence" value="ECO:0007669"/>
    <property type="project" value="TreeGrafter"/>
</dbReference>
<keyword evidence="2" id="KW-1185">Reference proteome</keyword>
<dbReference type="InterPro" id="IPR027417">
    <property type="entry name" value="P-loop_NTPase"/>
</dbReference>
<evidence type="ECO:0000313" key="2">
    <source>
        <dbReference type="Proteomes" id="UP000286134"/>
    </source>
</evidence>
<dbReference type="AlphaFoldDB" id="A0A420H942"/>
<dbReference type="GO" id="GO:0046403">
    <property type="term" value="F:polynucleotide 3'-phosphatase activity"/>
    <property type="evidence" value="ECO:0007669"/>
    <property type="project" value="TreeGrafter"/>
</dbReference>
<dbReference type="PANTHER" id="PTHR12083:SF9">
    <property type="entry name" value="BIFUNCTIONAL POLYNUCLEOTIDE PHOSPHATASE_KINASE"/>
    <property type="match status" value="1"/>
</dbReference>
<reference evidence="1 2" key="1">
    <citation type="journal article" date="2018" name="BMC Genomics">
        <title>Comparative genome analyses reveal sequence features reflecting distinct modes of host-adaptation between dicot and monocot powdery mildew.</title>
        <authorList>
            <person name="Wu Y."/>
            <person name="Ma X."/>
            <person name="Pan Z."/>
            <person name="Kale S.D."/>
            <person name="Song Y."/>
            <person name="King H."/>
            <person name="Zhang Q."/>
            <person name="Presley C."/>
            <person name="Deng X."/>
            <person name="Wei C.I."/>
            <person name="Xiao S."/>
        </authorList>
    </citation>
    <scope>NUCLEOTIDE SEQUENCE [LARGE SCALE GENOMIC DNA]</scope>
    <source>
        <strain evidence="1">UMSG2</strain>
    </source>
</reference>
<dbReference type="Gene3D" id="3.40.50.300">
    <property type="entry name" value="P-loop containing nucleotide triphosphate hydrolases"/>
    <property type="match status" value="1"/>
</dbReference>
<gene>
    <name evidence="1" type="ORF">OnM2_100027</name>
</gene>
<organism evidence="1 2">
    <name type="scientific">Erysiphe neolycopersici</name>
    <dbReference type="NCBI Taxonomy" id="212602"/>
    <lineage>
        <taxon>Eukaryota</taxon>
        <taxon>Fungi</taxon>
        <taxon>Dikarya</taxon>
        <taxon>Ascomycota</taxon>
        <taxon>Pezizomycotina</taxon>
        <taxon>Leotiomycetes</taxon>
        <taxon>Erysiphales</taxon>
        <taxon>Erysiphaceae</taxon>
        <taxon>Erysiphe</taxon>
    </lineage>
</organism>
<keyword evidence="1" id="KW-0418">Kinase</keyword>
<name>A0A420H942_9PEZI</name>
<comment type="caution">
    <text evidence="1">The sequence shown here is derived from an EMBL/GenBank/DDBJ whole genome shotgun (WGS) entry which is preliminary data.</text>
</comment>
<proteinExistence type="predicted"/>
<keyword evidence="1" id="KW-0808">Transferase</keyword>
<dbReference type="GO" id="GO:0006281">
    <property type="term" value="P:DNA repair"/>
    <property type="evidence" value="ECO:0007669"/>
    <property type="project" value="TreeGrafter"/>
</dbReference>